<reference evidence="2" key="2">
    <citation type="submission" date="2022-01" db="EMBL/GenBank/DDBJ databases">
        <authorList>
            <person name="Yamashiro T."/>
            <person name="Shiraishi A."/>
            <person name="Satake H."/>
            <person name="Nakayama K."/>
        </authorList>
    </citation>
    <scope>NUCLEOTIDE SEQUENCE</scope>
</reference>
<evidence type="ECO:0000313" key="2">
    <source>
        <dbReference type="EMBL" id="GJT09888.1"/>
    </source>
</evidence>
<feature type="region of interest" description="Disordered" evidence="1">
    <location>
        <begin position="167"/>
        <end position="226"/>
    </location>
</feature>
<proteinExistence type="predicted"/>
<comment type="caution">
    <text evidence="2">The sequence shown here is derived from an EMBL/GenBank/DDBJ whole genome shotgun (WGS) entry which is preliminary data.</text>
</comment>
<evidence type="ECO:0000313" key="3">
    <source>
        <dbReference type="Proteomes" id="UP001151760"/>
    </source>
</evidence>
<organism evidence="2 3">
    <name type="scientific">Tanacetum coccineum</name>
    <dbReference type="NCBI Taxonomy" id="301880"/>
    <lineage>
        <taxon>Eukaryota</taxon>
        <taxon>Viridiplantae</taxon>
        <taxon>Streptophyta</taxon>
        <taxon>Embryophyta</taxon>
        <taxon>Tracheophyta</taxon>
        <taxon>Spermatophyta</taxon>
        <taxon>Magnoliopsida</taxon>
        <taxon>eudicotyledons</taxon>
        <taxon>Gunneridae</taxon>
        <taxon>Pentapetalae</taxon>
        <taxon>asterids</taxon>
        <taxon>campanulids</taxon>
        <taxon>Asterales</taxon>
        <taxon>Asteraceae</taxon>
        <taxon>Asteroideae</taxon>
        <taxon>Anthemideae</taxon>
        <taxon>Anthemidinae</taxon>
        <taxon>Tanacetum</taxon>
    </lineage>
</organism>
<gene>
    <name evidence="2" type="ORF">Tco_0856930</name>
</gene>
<feature type="compositionally biased region" description="Polar residues" evidence="1">
    <location>
        <begin position="206"/>
        <end position="220"/>
    </location>
</feature>
<keyword evidence="3" id="KW-1185">Reference proteome</keyword>
<reference evidence="2" key="1">
    <citation type="journal article" date="2022" name="Int. J. Mol. Sci.">
        <title>Draft Genome of Tanacetum Coccineum: Genomic Comparison of Closely Related Tanacetum-Family Plants.</title>
        <authorList>
            <person name="Yamashiro T."/>
            <person name="Shiraishi A."/>
            <person name="Nakayama K."/>
            <person name="Satake H."/>
        </authorList>
    </citation>
    <scope>NUCLEOTIDE SEQUENCE</scope>
</reference>
<feature type="non-terminal residue" evidence="2">
    <location>
        <position position="443"/>
    </location>
</feature>
<name>A0ABQ5B8L5_9ASTR</name>
<feature type="region of interest" description="Disordered" evidence="1">
    <location>
        <begin position="240"/>
        <end position="262"/>
    </location>
</feature>
<dbReference type="EMBL" id="BQNB010012945">
    <property type="protein sequence ID" value="GJT09888.1"/>
    <property type="molecule type" value="Genomic_DNA"/>
</dbReference>
<evidence type="ECO:0000256" key="1">
    <source>
        <dbReference type="SAM" id="MobiDB-lite"/>
    </source>
</evidence>
<sequence length="443" mass="49682">MSRDVITVGSTMRILLLYRGEYSQWRERFINYLKEQTNGEAMINSIQNDDHPLPVIAQVSLTGTVPNAPPTLKDPKFWTAEEKKNRKIDCLARSLLIQGLPNDIYSLIDSNDTAKDLWDALERQMRGEQLLDTSLRYLQVINDLKKCGYKKDNYEIVYEDRGDNMERASTTAASLDAEQDSGSGPRHQDTILEDRPAQTRFERLSKQSNDPPLSGVNTPASREDRLKNYGIDGNLIKSSANKRLGDQEDASKEGRNIAESDQDEEISFVQEDVETQGRYDQDIDVTTVSVPITTIGASVSIAKPSTPLTTTNVIKDEDLTIAQTLVLWITGQMEVRLVWNNAQRVNHQNKLTHPHPKRNLVPTAVLAKSGNVLVNTAKQSSPRVAISNSTARYVNTDASKPTMNGAKPCSNVFYKSHSLVKRTIYQRTTPKNSDFKEKVNTAK</sequence>
<evidence type="ECO:0008006" key="4">
    <source>
        <dbReference type="Google" id="ProtNLM"/>
    </source>
</evidence>
<dbReference type="Proteomes" id="UP001151760">
    <property type="component" value="Unassembled WGS sequence"/>
</dbReference>
<feature type="compositionally biased region" description="Basic and acidic residues" evidence="1">
    <location>
        <begin position="243"/>
        <end position="258"/>
    </location>
</feature>
<feature type="compositionally biased region" description="Basic and acidic residues" evidence="1">
    <location>
        <begin position="186"/>
        <end position="205"/>
    </location>
</feature>
<accession>A0ABQ5B8L5</accession>
<protein>
    <recommendedName>
        <fullName evidence="4">Integrase, catalytic region, zinc finger, CCHC-type, peptidase aspartic, catalytic</fullName>
    </recommendedName>
</protein>